<organism evidence="2 3">
    <name type="scientific">Butyricimonas virosa</name>
    <dbReference type="NCBI Taxonomy" id="544645"/>
    <lineage>
        <taxon>Bacteria</taxon>
        <taxon>Pseudomonadati</taxon>
        <taxon>Bacteroidota</taxon>
        <taxon>Bacteroidia</taxon>
        <taxon>Bacteroidales</taxon>
        <taxon>Odoribacteraceae</taxon>
        <taxon>Butyricimonas</taxon>
    </lineage>
</organism>
<dbReference type="Pfam" id="PF18934">
    <property type="entry name" value="DUF5682"/>
    <property type="match status" value="1"/>
</dbReference>
<dbReference type="PANTHER" id="PTHR30634:SF14">
    <property type="match status" value="1"/>
</dbReference>
<dbReference type="AlphaFoldDB" id="A0A412X628"/>
<dbReference type="Proteomes" id="UP000283589">
    <property type="component" value="Unassembled WGS sequence"/>
</dbReference>
<evidence type="ECO:0000256" key="1">
    <source>
        <dbReference type="SAM" id="MobiDB-lite"/>
    </source>
</evidence>
<name>A0A412X628_9BACT</name>
<reference evidence="2 3" key="1">
    <citation type="submission" date="2018-08" db="EMBL/GenBank/DDBJ databases">
        <title>A genome reference for cultivated species of the human gut microbiota.</title>
        <authorList>
            <person name="Zou Y."/>
            <person name="Xue W."/>
            <person name="Luo G."/>
        </authorList>
    </citation>
    <scope>NUCLEOTIDE SEQUENCE [LARGE SCALE GENOMIC DNA]</scope>
    <source>
        <strain evidence="2 3">AF14-49</strain>
    </source>
</reference>
<dbReference type="RefSeq" id="WP_118258547.1">
    <property type="nucleotide sequence ID" value="NZ_CALBWO010000039.1"/>
</dbReference>
<evidence type="ECO:0000313" key="3">
    <source>
        <dbReference type="Proteomes" id="UP000283589"/>
    </source>
</evidence>
<dbReference type="InterPro" id="IPR050458">
    <property type="entry name" value="LolB"/>
</dbReference>
<proteinExistence type="predicted"/>
<dbReference type="EMBL" id="QRZA01000002">
    <property type="protein sequence ID" value="RGV36299.1"/>
    <property type="molecule type" value="Genomic_DNA"/>
</dbReference>
<sequence>MVDGIHFLGIRHHGPGSAKNVRAYLEELEPDVILLEGPPEAEPLLPGVLHEQMKPPVALLAYQPDEPRRAVFYPFAEFSPEWQAMCYAMKKEVSLRFFDLPLVHHLALWKEREEQAEAGKTGEEGECDEVQGEASATETPEKVREVAVPELLPVDPFAHLAKAAGYDDPELWWEVNFENRQHNEEVFAAVKEAVSVLREYFPKTDRETLLREAWMRKMIRAAQKEGFKRIAVVCGAWHVPGLEKMPTQKEDNELLKGLPKVKVECTWIPWTYDRLSFRSGYGAGIVSPGWYDHLWHYPDDDGTRWMSKVAALFRTKGMDISVAHVIETVRLAQVAAALRGLPRPSLEEYNDAVTTVMGFGDSILLQVIREALVISDRMGSVPDDVPKVPLLVDVEKLLKRLRLPLTTEVKEFQLDLRKPMDLERSIFFHRLNLLGIKMARPLRVDGKGTFKEAWSVYYEPEQTLAVIEKAVWGNTLSEAVVAYNTHLSKDIASISELVDLLERVIPADLPALVEEMTSRLDALSASTTDVLEMMKTIPGMVNVVRYGSVRNLDYGKVNDMLNAMMARVLAGGVLACTNVDEDAAVEVMERLVAVDYAMAMANQPGLMEMWTELVNKIREARGSHPLLSGYCTRLLRDKNILGYEETAQTLSYYTSPGNTASDTAFWFEGFLKSSGTILLLDDQLWDLVNSWLATLNDGSFMELLPILRRTFSEYSLPERRKLGEKAKGTSAVKRVNAESEAFNGEDARKVIPLIERLLGIWNEKGKR</sequence>
<dbReference type="InterPro" id="IPR043737">
    <property type="entry name" value="DUF5682"/>
</dbReference>
<feature type="region of interest" description="Disordered" evidence="1">
    <location>
        <begin position="115"/>
        <end position="142"/>
    </location>
</feature>
<accession>A0A412X628</accession>
<dbReference type="PANTHER" id="PTHR30634">
    <property type="entry name" value="OUTER MEMBRANE LOLAB LIPOPROTEIN INSERTION APPARATUS"/>
    <property type="match status" value="1"/>
</dbReference>
<comment type="caution">
    <text evidence="2">The sequence shown here is derived from an EMBL/GenBank/DDBJ whole genome shotgun (WGS) entry which is preliminary data.</text>
</comment>
<gene>
    <name evidence="2" type="ORF">DWW18_02480</name>
</gene>
<dbReference type="STRING" id="1121130.GCA_000519105_00189"/>
<protein>
    <submittedName>
        <fullName evidence="2">Uncharacterized protein</fullName>
    </submittedName>
</protein>
<evidence type="ECO:0000313" key="2">
    <source>
        <dbReference type="EMBL" id="RGV36299.1"/>
    </source>
</evidence>